<dbReference type="EMBL" id="BEXB01000001">
    <property type="protein sequence ID" value="GAY74677.1"/>
    <property type="molecule type" value="Genomic_DNA"/>
</dbReference>
<name>A0A4Y1Z6L3_9BACL</name>
<sequence>MFSFALSGLLFLRIKEHSFLLFYERNVAFTANVFVHGISRRTWKKD</sequence>
<gene>
    <name evidence="1" type="ORF">NBRC111894_231</name>
</gene>
<evidence type="ECO:0000313" key="2">
    <source>
        <dbReference type="Proteomes" id="UP000319716"/>
    </source>
</evidence>
<dbReference type="AlphaFoldDB" id="A0A4Y1Z6L3"/>
<accession>A0A4Y1Z6L3</accession>
<reference evidence="1 2" key="1">
    <citation type="submission" date="2017-11" db="EMBL/GenBank/DDBJ databases">
        <title>Draft Genome Sequence of Sporolactobacillus inulinus NBRC 111894 Isolated from Koso, a Japanese Sugar-Vegetable Fermented Beverage.</title>
        <authorList>
            <person name="Chiou T.Y."/>
            <person name="Oshima K."/>
            <person name="Suda W."/>
            <person name="Hattori M."/>
            <person name="Takahashi T."/>
        </authorList>
    </citation>
    <scope>NUCLEOTIDE SEQUENCE [LARGE SCALE GENOMIC DNA]</scope>
    <source>
        <strain evidence="1 2">NBRC111894</strain>
    </source>
</reference>
<dbReference type="Proteomes" id="UP000319716">
    <property type="component" value="Unassembled WGS sequence"/>
</dbReference>
<evidence type="ECO:0000313" key="1">
    <source>
        <dbReference type="EMBL" id="GAY74677.1"/>
    </source>
</evidence>
<proteinExistence type="predicted"/>
<protein>
    <submittedName>
        <fullName evidence="1">Uncharacterized protein</fullName>
    </submittedName>
</protein>
<organism evidence="1 2">
    <name type="scientific">Sporolactobacillus inulinus</name>
    <dbReference type="NCBI Taxonomy" id="2078"/>
    <lineage>
        <taxon>Bacteria</taxon>
        <taxon>Bacillati</taxon>
        <taxon>Bacillota</taxon>
        <taxon>Bacilli</taxon>
        <taxon>Bacillales</taxon>
        <taxon>Sporolactobacillaceae</taxon>
        <taxon>Sporolactobacillus</taxon>
    </lineage>
</organism>
<comment type="caution">
    <text evidence="1">The sequence shown here is derived from an EMBL/GenBank/DDBJ whole genome shotgun (WGS) entry which is preliminary data.</text>
</comment>